<feature type="transmembrane region" description="Helical" evidence="11">
    <location>
        <begin position="287"/>
        <end position="306"/>
    </location>
</feature>
<dbReference type="SFLD" id="SFLDG01168">
    <property type="entry name" value="Ferric_reductase_subgroup_(FRE"/>
    <property type="match status" value="1"/>
</dbReference>
<dbReference type="GO" id="GO:0015677">
    <property type="term" value="P:copper ion import"/>
    <property type="evidence" value="ECO:0007669"/>
    <property type="project" value="TreeGrafter"/>
</dbReference>
<accession>A0A8H7PLJ0</accession>
<feature type="transmembrane region" description="Helical" evidence="11">
    <location>
        <begin position="152"/>
        <end position="177"/>
    </location>
</feature>
<dbReference type="Pfam" id="PF08022">
    <property type="entry name" value="FAD_binding_8"/>
    <property type="match status" value="1"/>
</dbReference>
<evidence type="ECO:0000256" key="2">
    <source>
        <dbReference type="ARBA" id="ARBA00006278"/>
    </source>
</evidence>
<feature type="domain" description="FAD-binding FR-type" evidence="13">
    <location>
        <begin position="437"/>
        <end position="579"/>
    </location>
</feature>
<keyword evidence="5" id="KW-0249">Electron transport</keyword>
<keyword evidence="12" id="KW-0732">Signal</keyword>
<evidence type="ECO:0000256" key="3">
    <source>
        <dbReference type="ARBA" id="ARBA00022448"/>
    </source>
</evidence>
<evidence type="ECO:0000259" key="13">
    <source>
        <dbReference type="PROSITE" id="PS51384"/>
    </source>
</evidence>
<comment type="subcellular location">
    <subcellularLocation>
        <location evidence="1">Membrane</location>
        <topology evidence="1">Multi-pass membrane protein</topology>
    </subcellularLocation>
</comment>
<evidence type="ECO:0000256" key="1">
    <source>
        <dbReference type="ARBA" id="ARBA00004141"/>
    </source>
</evidence>
<dbReference type="InterPro" id="IPR013121">
    <property type="entry name" value="Fe_red_NAD-bd_6"/>
</dbReference>
<dbReference type="EMBL" id="JAEPQZ010000010">
    <property type="protein sequence ID" value="KAG2176369.1"/>
    <property type="molecule type" value="Genomic_DNA"/>
</dbReference>
<feature type="transmembrane region" description="Helical" evidence="11">
    <location>
        <begin position="235"/>
        <end position="255"/>
    </location>
</feature>
<keyword evidence="9 11" id="KW-0472">Membrane</keyword>
<evidence type="ECO:0000256" key="7">
    <source>
        <dbReference type="ARBA" id="ARBA00023002"/>
    </source>
</evidence>
<dbReference type="AlphaFoldDB" id="A0A8H7PLJ0"/>
<keyword evidence="10" id="KW-0325">Glycoprotein</keyword>
<protein>
    <recommendedName>
        <fullName evidence="13">FAD-binding FR-type domain-containing protein</fullName>
    </recommendedName>
</protein>
<evidence type="ECO:0000256" key="9">
    <source>
        <dbReference type="ARBA" id="ARBA00023136"/>
    </source>
</evidence>
<evidence type="ECO:0000256" key="11">
    <source>
        <dbReference type="SAM" id="Phobius"/>
    </source>
</evidence>
<dbReference type="GO" id="GO:0006879">
    <property type="term" value="P:intracellular iron ion homeostasis"/>
    <property type="evidence" value="ECO:0007669"/>
    <property type="project" value="TreeGrafter"/>
</dbReference>
<evidence type="ECO:0000313" key="14">
    <source>
        <dbReference type="EMBL" id="KAG2176369.1"/>
    </source>
</evidence>
<organism evidence="14 15">
    <name type="scientific">Mortierella isabellina</name>
    <name type="common">Filamentous fungus</name>
    <name type="synonym">Umbelopsis isabellina</name>
    <dbReference type="NCBI Taxonomy" id="91625"/>
    <lineage>
        <taxon>Eukaryota</taxon>
        <taxon>Fungi</taxon>
        <taxon>Fungi incertae sedis</taxon>
        <taxon>Mucoromycota</taxon>
        <taxon>Mucoromycotina</taxon>
        <taxon>Umbelopsidomycetes</taxon>
        <taxon>Umbelopsidales</taxon>
        <taxon>Umbelopsidaceae</taxon>
        <taxon>Umbelopsis</taxon>
    </lineage>
</organism>
<dbReference type="PANTHER" id="PTHR32361:SF9">
    <property type="entry name" value="FERRIC REDUCTASE TRANSMEMBRANE COMPONENT 3-RELATED"/>
    <property type="match status" value="1"/>
</dbReference>
<comment type="caution">
    <text evidence="14">The sequence shown here is derived from an EMBL/GenBank/DDBJ whole genome shotgun (WGS) entry which is preliminary data.</text>
</comment>
<evidence type="ECO:0000256" key="4">
    <source>
        <dbReference type="ARBA" id="ARBA00022692"/>
    </source>
</evidence>
<name>A0A8H7PLJ0_MORIS</name>
<keyword evidence="15" id="KW-1185">Reference proteome</keyword>
<feature type="signal peptide" evidence="12">
    <location>
        <begin position="1"/>
        <end position="19"/>
    </location>
</feature>
<dbReference type="SUPFAM" id="SSF52343">
    <property type="entry name" value="Ferredoxin reductase-like, C-terminal NADP-linked domain"/>
    <property type="match status" value="1"/>
</dbReference>
<dbReference type="InterPro" id="IPR051410">
    <property type="entry name" value="Ferric/Cupric_Reductase"/>
</dbReference>
<comment type="similarity">
    <text evidence="2">Belongs to the ferric reductase (FRE) family.</text>
</comment>
<dbReference type="InterPro" id="IPR017927">
    <property type="entry name" value="FAD-bd_FR_type"/>
</dbReference>
<dbReference type="GO" id="GO:0000293">
    <property type="term" value="F:ferric-chelate reductase activity"/>
    <property type="evidence" value="ECO:0007669"/>
    <property type="project" value="UniProtKB-ARBA"/>
</dbReference>
<keyword evidence="4 11" id="KW-0812">Transmembrane</keyword>
<evidence type="ECO:0000313" key="15">
    <source>
        <dbReference type="Proteomes" id="UP000654370"/>
    </source>
</evidence>
<evidence type="ECO:0000256" key="5">
    <source>
        <dbReference type="ARBA" id="ARBA00022982"/>
    </source>
</evidence>
<feature type="transmembrane region" description="Helical" evidence="11">
    <location>
        <begin position="315"/>
        <end position="334"/>
    </location>
</feature>
<feature type="chain" id="PRO_5034180070" description="FAD-binding FR-type domain-containing protein" evidence="12">
    <location>
        <begin position="20"/>
        <end position="724"/>
    </location>
</feature>
<reference evidence="14" key="1">
    <citation type="submission" date="2020-12" db="EMBL/GenBank/DDBJ databases">
        <title>Metabolic potential, ecology and presence of endohyphal bacteria is reflected in genomic diversity of Mucoromycotina.</title>
        <authorList>
            <person name="Muszewska A."/>
            <person name="Okrasinska A."/>
            <person name="Steczkiewicz K."/>
            <person name="Drgas O."/>
            <person name="Orlowska M."/>
            <person name="Perlinska-Lenart U."/>
            <person name="Aleksandrzak-Piekarczyk T."/>
            <person name="Szatraj K."/>
            <person name="Zielenkiewicz U."/>
            <person name="Pilsyk S."/>
            <person name="Malc E."/>
            <person name="Mieczkowski P."/>
            <person name="Kruszewska J.S."/>
            <person name="Biernat P."/>
            <person name="Pawlowska J."/>
        </authorList>
    </citation>
    <scope>NUCLEOTIDE SEQUENCE</scope>
    <source>
        <strain evidence="14">WA0000067209</strain>
    </source>
</reference>
<keyword evidence="7" id="KW-0560">Oxidoreductase</keyword>
<dbReference type="SFLD" id="SFLDS00052">
    <property type="entry name" value="Ferric_Reductase_Domain"/>
    <property type="match status" value="1"/>
</dbReference>
<dbReference type="GO" id="GO:0005886">
    <property type="term" value="C:plasma membrane"/>
    <property type="evidence" value="ECO:0007669"/>
    <property type="project" value="TreeGrafter"/>
</dbReference>
<gene>
    <name evidence="14" type="ORF">INT43_005603</name>
</gene>
<keyword evidence="6 11" id="KW-1133">Transmembrane helix</keyword>
<dbReference type="OrthoDB" id="167398at2759"/>
<evidence type="ECO:0000256" key="8">
    <source>
        <dbReference type="ARBA" id="ARBA00023065"/>
    </source>
</evidence>
<keyword evidence="8" id="KW-0406">Ion transport</keyword>
<keyword evidence="3" id="KW-0813">Transport</keyword>
<feature type="transmembrane region" description="Helical" evidence="11">
    <location>
        <begin position="381"/>
        <end position="401"/>
    </location>
</feature>
<dbReference type="InterPro" id="IPR013112">
    <property type="entry name" value="FAD-bd_8"/>
</dbReference>
<evidence type="ECO:0000256" key="6">
    <source>
        <dbReference type="ARBA" id="ARBA00022989"/>
    </source>
</evidence>
<evidence type="ECO:0000256" key="10">
    <source>
        <dbReference type="ARBA" id="ARBA00023180"/>
    </source>
</evidence>
<proteinExistence type="inferred from homology"/>
<dbReference type="CDD" id="cd06186">
    <property type="entry name" value="NOX_Duox_like_FAD_NADP"/>
    <property type="match status" value="1"/>
</dbReference>
<dbReference type="Pfam" id="PF01794">
    <property type="entry name" value="Ferric_reduct"/>
    <property type="match status" value="1"/>
</dbReference>
<dbReference type="InterPro" id="IPR013130">
    <property type="entry name" value="Fe3_Rdtase_TM_dom"/>
</dbReference>
<dbReference type="InterPro" id="IPR039261">
    <property type="entry name" value="FNR_nucleotide-bd"/>
</dbReference>
<dbReference type="Pfam" id="PF08030">
    <property type="entry name" value="NAD_binding_6"/>
    <property type="match status" value="1"/>
</dbReference>
<feature type="transmembrane region" description="Helical" evidence="11">
    <location>
        <begin position="354"/>
        <end position="374"/>
    </location>
</feature>
<sequence>MVPVQWLLALCLIARYARAYLVVPTCYQGCEAASQLYLFSNCSYTEMDPVSFTACQCSSVPYLGSMALCYSNYCGTEIHQNWDYLRDLSCLGQAAQTGYKDTVSNATKYAVPARDADMTTAIYYPVLFNQSDIEPTIRTINEYNTQIFYGTLYGGATNVIVFFFIFLGMVNNLYLCITKRLARKARTKKASVTLRTSRFLRKWLINPTLFPNGKHSRQPKICGLYVSIPTRIESIAIFIFLVVNVIILLPNYRVFPDNTYWPNDMPLQLGRYIADRSGIISFTQLPMVYLFAGRNNLLLFLTGWSYDRFTVAHKWISRTMFFHALVHSLAYTWYPYHVSGFSLYVEYAQDPYFQYGLAATALGGLIVWFAMPTFRRWSYEIFLIGHIVMVVGFTVGCWYHIKLLEDEDHMPWMYASIAIWSFDRFIRFVRLIYLNVKWSRGASQVCKVDLLPEDCMKLRIHCSRKPLDRLLPGAYVYIYIPSIYFWQSHPFTIASWSNLQSSMIKAEASEPMNDGEGSSQDSVVTKAKATDLDSGPTFDLLIRPQRGMTSNLHKKLIENQGSLTMNVLIEGPYGHMAPMSCYDTAIYIAGGVGISATLPYLQQAVYADRGITRHAVLIFIVQTTKALSWLQEELCCLLHDVNGPLALDMEIYITREIESDVHATLKPFVHFGGRPDLSKRIESRVVVAPTSVAVLACGPPAMNDQVRASVSDAGIPYYEEAFTW</sequence>
<evidence type="ECO:0000256" key="12">
    <source>
        <dbReference type="SAM" id="SignalP"/>
    </source>
</evidence>
<dbReference type="Proteomes" id="UP000654370">
    <property type="component" value="Unassembled WGS sequence"/>
</dbReference>
<dbReference type="Gene3D" id="3.40.50.80">
    <property type="entry name" value="Nucleotide-binding domain of ferredoxin-NADP reductase (FNR) module"/>
    <property type="match status" value="1"/>
</dbReference>
<dbReference type="GO" id="GO:0006826">
    <property type="term" value="P:iron ion transport"/>
    <property type="evidence" value="ECO:0007669"/>
    <property type="project" value="TreeGrafter"/>
</dbReference>
<dbReference type="PANTHER" id="PTHR32361">
    <property type="entry name" value="FERRIC/CUPRIC REDUCTASE TRANSMEMBRANE COMPONENT"/>
    <property type="match status" value="1"/>
</dbReference>
<dbReference type="PROSITE" id="PS51384">
    <property type="entry name" value="FAD_FR"/>
    <property type="match status" value="1"/>
</dbReference>